<comment type="caution">
    <text evidence="2">The sequence shown here is derived from an EMBL/GenBank/DDBJ whole genome shotgun (WGS) entry which is preliminary data.</text>
</comment>
<evidence type="ECO:0000256" key="1">
    <source>
        <dbReference type="SAM" id="MobiDB-lite"/>
    </source>
</evidence>
<evidence type="ECO:0000313" key="2">
    <source>
        <dbReference type="EMBL" id="OBQ31869.1"/>
    </source>
</evidence>
<reference evidence="2 3" key="1">
    <citation type="submission" date="2015-09" db="EMBL/GenBank/DDBJ databases">
        <title>Aphanizomenon flos-aquae WA102.</title>
        <authorList>
            <person name="Driscoll C."/>
        </authorList>
    </citation>
    <scope>NUCLEOTIDE SEQUENCE [LARGE SCALE GENOMIC DNA]</scope>
    <source>
        <strain evidence="2">WA102</strain>
    </source>
</reference>
<evidence type="ECO:0000313" key="3">
    <source>
        <dbReference type="Proteomes" id="UP000092093"/>
    </source>
</evidence>
<proteinExistence type="predicted"/>
<gene>
    <name evidence="2" type="ORF">AN484_28535</name>
</gene>
<dbReference type="Proteomes" id="UP000092093">
    <property type="component" value="Unassembled WGS sequence"/>
</dbReference>
<name>A0A1B7W446_APHFL</name>
<feature type="region of interest" description="Disordered" evidence="1">
    <location>
        <begin position="1"/>
        <end position="43"/>
    </location>
</feature>
<organism evidence="2 3">
    <name type="scientific">Aphanizomenon flos-aquae WA102</name>
    <dbReference type="NCBI Taxonomy" id="1710896"/>
    <lineage>
        <taxon>Bacteria</taxon>
        <taxon>Bacillati</taxon>
        <taxon>Cyanobacteriota</taxon>
        <taxon>Cyanophyceae</taxon>
        <taxon>Nostocales</taxon>
        <taxon>Aphanizomenonaceae</taxon>
        <taxon>Aphanizomenon</taxon>
    </lineage>
</organism>
<dbReference type="AlphaFoldDB" id="A0A1B7W446"/>
<dbReference type="EMBL" id="LJOW01001010">
    <property type="protein sequence ID" value="OBQ31869.1"/>
    <property type="molecule type" value="Genomic_DNA"/>
</dbReference>
<accession>A0A1B7W446</accession>
<protein>
    <submittedName>
        <fullName evidence="2">Uncharacterized protein</fullName>
    </submittedName>
</protein>
<sequence length="61" mass="6492">MCTGGPPAVFNEMVRKRERQKGNGGNAARQGKTLVVGSNAPPTMTTHTAQVCPFFITGFPE</sequence>